<dbReference type="Pfam" id="PF00288">
    <property type="entry name" value="GHMP_kinases_N"/>
    <property type="match status" value="1"/>
</dbReference>
<proteinExistence type="inferred from homology"/>
<dbReference type="InterPro" id="IPR006204">
    <property type="entry name" value="GHMP_kinase_N_dom"/>
</dbReference>
<dbReference type="HOGENOM" id="CLU_053057_2_2_7"/>
<dbReference type="GO" id="GO:0016114">
    <property type="term" value="P:terpenoid biosynthetic process"/>
    <property type="evidence" value="ECO:0007669"/>
    <property type="project" value="UniProtKB-UniRule"/>
</dbReference>
<keyword evidence="9" id="KW-1185">Reference proteome</keyword>
<dbReference type="KEGG" id="ccv:CCV52592_0696"/>
<name>A7GZ95_CAMC5</name>
<keyword evidence="2 6" id="KW-0808">Transferase</keyword>
<dbReference type="PIRSF" id="PIRSF010376">
    <property type="entry name" value="IspE"/>
    <property type="match status" value="1"/>
</dbReference>
<dbReference type="InterPro" id="IPR004424">
    <property type="entry name" value="IspE"/>
</dbReference>
<dbReference type="NCBIfam" id="NF003216">
    <property type="entry name" value="PRK04181.1"/>
    <property type="match status" value="1"/>
</dbReference>
<keyword evidence="6" id="KW-0414">Isoprene biosynthesis</keyword>
<dbReference type="InterPro" id="IPR020568">
    <property type="entry name" value="Ribosomal_Su5_D2-typ_SF"/>
</dbReference>
<dbReference type="EC" id="2.7.1.148" evidence="6"/>
<dbReference type="PANTHER" id="PTHR43527">
    <property type="entry name" value="4-DIPHOSPHOCYTIDYL-2-C-METHYL-D-ERYTHRITOL KINASE, CHLOROPLASTIC"/>
    <property type="match status" value="1"/>
</dbReference>
<dbReference type="Proteomes" id="UP000006380">
    <property type="component" value="Chromosome"/>
</dbReference>
<dbReference type="InterPro" id="IPR036554">
    <property type="entry name" value="GHMP_kinase_C_sf"/>
</dbReference>
<comment type="pathway">
    <text evidence="6">Isoprenoid biosynthesis; isopentenyl diphosphate biosynthesis via DXP pathway; isopentenyl diphosphate from 1-deoxy-D-xylulose 5-phosphate: step 3/6.</text>
</comment>
<dbReference type="SUPFAM" id="SSF55060">
    <property type="entry name" value="GHMP Kinase, C-terminal domain"/>
    <property type="match status" value="1"/>
</dbReference>
<evidence type="ECO:0000256" key="5">
    <source>
        <dbReference type="ARBA" id="ARBA00022840"/>
    </source>
</evidence>
<dbReference type="STRING" id="360105.CCV52592_0696"/>
<dbReference type="Gene3D" id="3.30.70.890">
    <property type="entry name" value="GHMP kinase, C-terminal domain"/>
    <property type="match status" value="1"/>
</dbReference>
<dbReference type="EMBL" id="CP000767">
    <property type="protein sequence ID" value="EAU00388.1"/>
    <property type="molecule type" value="Genomic_DNA"/>
</dbReference>
<dbReference type="OrthoDB" id="9809438at2"/>
<feature type="active site" evidence="6">
    <location>
        <position position="132"/>
    </location>
</feature>
<dbReference type="InterPro" id="IPR014721">
    <property type="entry name" value="Ribsml_uS5_D2-typ_fold_subgr"/>
</dbReference>
<comment type="similarity">
    <text evidence="6">Belongs to the GHMP kinase family. IspE subfamily.</text>
</comment>
<evidence type="ECO:0000259" key="7">
    <source>
        <dbReference type="Pfam" id="PF00288"/>
    </source>
</evidence>
<protein>
    <recommendedName>
        <fullName evidence="1 6">4-diphosphocytidyl-2-C-methyl-D-erythritol kinase</fullName>
        <shortName evidence="6">CMK</shortName>
        <ecNumber evidence="6">2.7.1.148</ecNumber>
    </recommendedName>
    <alternativeName>
        <fullName evidence="6">4-(cytidine-5'-diphospho)-2-C-methyl-D-erythritol kinase</fullName>
    </alternativeName>
</protein>
<dbReference type="RefSeq" id="WP_011992467.1">
    <property type="nucleotide sequence ID" value="NC_009715.2"/>
</dbReference>
<sequence>MKSYAKINIFLKIVGTRGDYHEILSRFVLLGELFDEINFEKASKFSLESNVNIENNIILKAKNELARAGFANEIDEFFSSHKITLRKNIPMGAGLGGGSSNAASFLVMANESLNLKLSRERLCEIGSKIGADVAFFIHGFKAANVSGIGEKVEEFNDDVPSLEIFTPDVFCSTPEVYKKFRSDFMQNINVKMANNFANLSSRELLENFKNYELNDLYAPCFALYPQLKIYRDKFLSGSGSTTFEVKR</sequence>
<dbReference type="HAMAP" id="MF_00061">
    <property type="entry name" value="IspE"/>
    <property type="match status" value="1"/>
</dbReference>
<feature type="domain" description="GHMP kinase N-terminal" evidence="7">
    <location>
        <begin position="58"/>
        <end position="139"/>
    </location>
</feature>
<feature type="binding site" evidence="6">
    <location>
        <begin position="90"/>
        <end position="100"/>
    </location>
    <ligand>
        <name>ATP</name>
        <dbReference type="ChEBI" id="CHEBI:30616"/>
    </ligand>
</feature>
<dbReference type="GO" id="GO:0019288">
    <property type="term" value="P:isopentenyl diphosphate biosynthetic process, methylerythritol 4-phosphate pathway"/>
    <property type="evidence" value="ECO:0007669"/>
    <property type="project" value="UniProtKB-UniRule"/>
</dbReference>
<evidence type="ECO:0000313" key="8">
    <source>
        <dbReference type="EMBL" id="EAU00388.1"/>
    </source>
</evidence>
<dbReference type="UniPathway" id="UPA00056">
    <property type="reaction ID" value="UER00094"/>
</dbReference>
<dbReference type="GO" id="GO:0005524">
    <property type="term" value="F:ATP binding"/>
    <property type="evidence" value="ECO:0007669"/>
    <property type="project" value="UniProtKB-UniRule"/>
</dbReference>
<dbReference type="PANTHER" id="PTHR43527:SF2">
    <property type="entry name" value="4-DIPHOSPHOCYTIDYL-2-C-METHYL-D-ERYTHRITOL KINASE, CHLOROPLASTIC"/>
    <property type="match status" value="1"/>
</dbReference>
<dbReference type="GO" id="GO:0050515">
    <property type="term" value="F:4-(cytidine 5'-diphospho)-2-C-methyl-D-erythritol kinase activity"/>
    <property type="evidence" value="ECO:0007669"/>
    <property type="project" value="UniProtKB-UniRule"/>
</dbReference>
<comment type="function">
    <text evidence="6">Catalyzes the phosphorylation of the position 2 hydroxy group of 4-diphosphocytidyl-2C-methyl-D-erythritol.</text>
</comment>
<keyword evidence="5 6" id="KW-0067">ATP-binding</keyword>
<evidence type="ECO:0000256" key="4">
    <source>
        <dbReference type="ARBA" id="ARBA00022777"/>
    </source>
</evidence>
<dbReference type="AlphaFoldDB" id="A7GZ95"/>
<evidence type="ECO:0000313" key="9">
    <source>
        <dbReference type="Proteomes" id="UP000006380"/>
    </source>
</evidence>
<dbReference type="Gene3D" id="3.30.230.10">
    <property type="match status" value="1"/>
</dbReference>
<keyword evidence="4 6" id="KW-0418">Kinase</keyword>
<accession>A7GZ95</accession>
<keyword evidence="3 6" id="KW-0547">Nucleotide-binding</keyword>
<evidence type="ECO:0000256" key="1">
    <source>
        <dbReference type="ARBA" id="ARBA00017473"/>
    </source>
</evidence>
<gene>
    <name evidence="6 8" type="primary">ispE</name>
    <name evidence="8" type="ORF">CCV52592_0696</name>
</gene>
<comment type="catalytic activity">
    <reaction evidence="6">
        <text>4-CDP-2-C-methyl-D-erythritol + ATP = 4-CDP-2-C-methyl-D-erythritol 2-phosphate + ADP + H(+)</text>
        <dbReference type="Rhea" id="RHEA:18437"/>
        <dbReference type="ChEBI" id="CHEBI:15378"/>
        <dbReference type="ChEBI" id="CHEBI:30616"/>
        <dbReference type="ChEBI" id="CHEBI:57823"/>
        <dbReference type="ChEBI" id="CHEBI:57919"/>
        <dbReference type="ChEBI" id="CHEBI:456216"/>
        <dbReference type="EC" id="2.7.1.148"/>
    </reaction>
</comment>
<evidence type="ECO:0000256" key="3">
    <source>
        <dbReference type="ARBA" id="ARBA00022741"/>
    </source>
</evidence>
<dbReference type="NCBIfam" id="TIGR00154">
    <property type="entry name" value="ispE"/>
    <property type="match status" value="1"/>
</dbReference>
<feature type="active site" evidence="6">
    <location>
        <position position="6"/>
    </location>
</feature>
<reference evidence="8" key="1">
    <citation type="submission" date="2016-07" db="EMBL/GenBank/DDBJ databases">
        <title>Comparative genomics of the Campylobacter concisus group.</title>
        <authorList>
            <person name="Miller W.G."/>
            <person name="Yee E."/>
            <person name="Chapman M.H."/>
            <person name="Huynh S."/>
            <person name="Bono J.L."/>
            <person name="On S.L.W."/>
            <person name="StLeger J."/>
            <person name="Foster G."/>
            <person name="Parker C.T."/>
        </authorList>
    </citation>
    <scope>NUCLEOTIDE SEQUENCE</scope>
    <source>
        <strain evidence="8">525.92</strain>
    </source>
</reference>
<evidence type="ECO:0000256" key="6">
    <source>
        <dbReference type="HAMAP-Rule" id="MF_00061"/>
    </source>
</evidence>
<evidence type="ECO:0000256" key="2">
    <source>
        <dbReference type="ARBA" id="ARBA00022679"/>
    </source>
</evidence>
<dbReference type="SUPFAM" id="SSF54211">
    <property type="entry name" value="Ribosomal protein S5 domain 2-like"/>
    <property type="match status" value="1"/>
</dbReference>
<organism evidence="8 9">
    <name type="scientific">Campylobacter curvus (strain 525.92)</name>
    <dbReference type="NCBI Taxonomy" id="360105"/>
    <lineage>
        <taxon>Bacteria</taxon>
        <taxon>Pseudomonadati</taxon>
        <taxon>Campylobacterota</taxon>
        <taxon>Epsilonproteobacteria</taxon>
        <taxon>Campylobacterales</taxon>
        <taxon>Campylobacteraceae</taxon>
        <taxon>Campylobacter</taxon>
    </lineage>
</organism>